<sequence length="277" mass="31455">MPEVSPNKKFIFDWKGAMALIGGMIVGSVIVATFNVFAMFVFKENFQYQDLYLMIANAAGFLGAIFAFDYFVYRPQTGRKLNFNLSSTNFVTYLLIFPMMLGMMFIAEFITSQIPVTGSFFGPYYDFFSRMMEQMTKDKATMIVLAVIMAPVFEEIVFRGIIQKGLINKGMKPMSAILISSVVFGIVHGNPWQFVGAVFLGCVLGLVYYKTKSLLMPILLHAFNNLCSSILIFYGNTESFSETFHISQYAILAIGIVLFSFFCYLFMKKYRVHYSES</sequence>
<keyword evidence="3" id="KW-0378">Hydrolase</keyword>
<evidence type="ECO:0000313" key="3">
    <source>
        <dbReference type="EMBL" id="UOE40109.1"/>
    </source>
</evidence>
<dbReference type="InterPro" id="IPR003675">
    <property type="entry name" value="Rce1/LyrA-like_dom"/>
</dbReference>
<keyword evidence="1" id="KW-0812">Transmembrane</keyword>
<feature type="transmembrane region" description="Helical" evidence="1">
    <location>
        <begin position="174"/>
        <end position="207"/>
    </location>
</feature>
<keyword evidence="3" id="KW-0645">Protease</keyword>
<keyword evidence="4" id="KW-1185">Reference proteome</keyword>
<feature type="transmembrane region" description="Helical" evidence="1">
    <location>
        <begin position="20"/>
        <end position="42"/>
    </location>
</feature>
<dbReference type="RefSeq" id="WP_243548135.1">
    <property type="nucleotide sequence ID" value="NZ_CP094532.1"/>
</dbReference>
<dbReference type="Proteomes" id="UP000831460">
    <property type="component" value="Chromosome"/>
</dbReference>
<keyword evidence="1" id="KW-0472">Membrane</keyword>
<feature type="transmembrane region" description="Helical" evidence="1">
    <location>
        <begin position="51"/>
        <end position="73"/>
    </location>
</feature>
<evidence type="ECO:0000313" key="4">
    <source>
        <dbReference type="Proteomes" id="UP000831460"/>
    </source>
</evidence>
<proteinExistence type="predicted"/>
<feature type="domain" description="CAAX prenyl protease 2/Lysostaphin resistance protein A-like" evidence="2">
    <location>
        <begin position="140"/>
        <end position="226"/>
    </location>
</feature>
<reference evidence="3 4" key="1">
    <citation type="submission" date="2022-03" db="EMBL/GenBank/DDBJ databases">
        <title>Chryseobacterium sp. isolated from particulate matters in swine house.</title>
        <authorList>
            <person name="Won M."/>
            <person name="Kim S.-J."/>
            <person name="Kwon S.-W."/>
        </authorList>
    </citation>
    <scope>NUCLEOTIDE SEQUENCE [LARGE SCALE GENOMIC DNA]</scope>
    <source>
        <strain evidence="3 4">SC2-2</strain>
    </source>
</reference>
<feature type="transmembrane region" description="Helical" evidence="1">
    <location>
        <begin position="246"/>
        <end position="267"/>
    </location>
</feature>
<dbReference type="EMBL" id="CP094532">
    <property type="protein sequence ID" value="UOE40109.1"/>
    <property type="molecule type" value="Genomic_DNA"/>
</dbReference>
<keyword evidence="3" id="KW-0482">Metalloprotease</keyword>
<dbReference type="Pfam" id="PF02517">
    <property type="entry name" value="Rce1-like"/>
    <property type="match status" value="1"/>
</dbReference>
<dbReference type="InterPro" id="IPR052710">
    <property type="entry name" value="CAAX_protease"/>
</dbReference>
<feature type="transmembrane region" description="Helical" evidence="1">
    <location>
        <begin position="142"/>
        <end position="162"/>
    </location>
</feature>
<dbReference type="GO" id="GO:0008237">
    <property type="term" value="F:metallopeptidase activity"/>
    <property type="evidence" value="ECO:0007669"/>
    <property type="project" value="UniProtKB-KW"/>
</dbReference>
<protein>
    <submittedName>
        <fullName evidence="3">CPBP family intramembrane metalloprotease</fullName>
    </submittedName>
</protein>
<feature type="transmembrane region" description="Helical" evidence="1">
    <location>
        <begin position="214"/>
        <end position="234"/>
    </location>
</feature>
<name>A0ABY4BMW0_9FLAO</name>
<feature type="transmembrane region" description="Helical" evidence="1">
    <location>
        <begin position="93"/>
        <end position="121"/>
    </location>
</feature>
<organism evidence="3 4">
    <name type="scientific">Chryseobacterium suipulveris</name>
    <dbReference type="NCBI Taxonomy" id="2929800"/>
    <lineage>
        <taxon>Bacteria</taxon>
        <taxon>Pseudomonadati</taxon>
        <taxon>Bacteroidota</taxon>
        <taxon>Flavobacteriia</taxon>
        <taxon>Flavobacteriales</taxon>
        <taxon>Weeksellaceae</taxon>
        <taxon>Chryseobacterium group</taxon>
        <taxon>Chryseobacterium</taxon>
    </lineage>
</organism>
<dbReference type="PANTHER" id="PTHR36435">
    <property type="entry name" value="SLR1288 PROTEIN"/>
    <property type="match status" value="1"/>
</dbReference>
<gene>
    <name evidence="3" type="ORF">MTP09_09265</name>
</gene>
<keyword evidence="1" id="KW-1133">Transmembrane helix</keyword>
<evidence type="ECO:0000259" key="2">
    <source>
        <dbReference type="Pfam" id="PF02517"/>
    </source>
</evidence>
<dbReference type="PANTHER" id="PTHR36435:SF1">
    <property type="entry name" value="CAAX AMINO TERMINAL PROTEASE FAMILY PROTEIN"/>
    <property type="match status" value="1"/>
</dbReference>
<accession>A0ABY4BMW0</accession>
<evidence type="ECO:0000256" key="1">
    <source>
        <dbReference type="SAM" id="Phobius"/>
    </source>
</evidence>